<dbReference type="Pfam" id="PF00669">
    <property type="entry name" value="Flagellin_N"/>
    <property type="match status" value="1"/>
</dbReference>
<dbReference type="AlphaFoldDB" id="C5BRS8"/>
<keyword evidence="7" id="KW-0969">Cilium</keyword>
<organism evidence="7 8">
    <name type="scientific">Teredinibacter turnerae (strain ATCC 39867 / T7901)</name>
    <dbReference type="NCBI Taxonomy" id="377629"/>
    <lineage>
        <taxon>Bacteria</taxon>
        <taxon>Pseudomonadati</taxon>
        <taxon>Pseudomonadota</taxon>
        <taxon>Gammaproteobacteria</taxon>
        <taxon>Cellvibrionales</taxon>
        <taxon>Cellvibrionaceae</taxon>
        <taxon>Teredinibacter</taxon>
    </lineage>
</organism>
<keyword evidence="5" id="KW-0975">Bacterial flagellum</keyword>
<protein>
    <submittedName>
        <fullName evidence="7">Flagellar hook-associated protein 3</fullName>
    </submittedName>
</protein>
<evidence type="ECO:0000256" key="4">
    <source>
        <dbReference type="ARBA" id="ARBA00022525"/>
    </source>
</evidence>
<evidence type="ECO:0000256" key="5">
    <source>
        <dbReference type="ARBA" id="ARBA00023143"/>
    </source>
</evidence>
<keyword evidence="7" id="KW-0966">Cell projection</keyword>
<evidence type="ECO:0000256" key="2">
    <source>
        <dbReference type="ARBA" id="ARBA00004613"/>
    </source>
</evidence>
<proteinExistence type="inferred from homology"/>
<dbReference type="PANTHER" id="PTHR42792">
    <property type="entry name" value="FLAGELLIN"/>
    <property type="match status" value="1"/>
</dbReference>
<comment type="subcellular location">
    <subcellularLocation>
        <location evidence="1">Bacterial flagellum</location>
    </subcellularLocation>
    <subcellularLocation>
        <location evidence="2">Secreted</location>
    </subcellularLocation>
</comment>
<sequence length="533" mass="56943">MRISSLQIFNIANKSMSDASREMVHTQEQLSTGARVLTPADDPVASTKIMQLTTDLANIDQYRKNIDLAENNLVAEESAMTSVGNLLQRIQELAVQAGNTATLSESEYDALAAEVDTRLDELLNLLNSQNANGDYIFGGYKSGQEPFSGTAASGFRYNGDEGQQYVKIANNTTIAASDSGKELFVDVESAENTIHTYASSANKSVPGIAISVGEVIDQEAFDEFYPRDMVVTFNSDNQISPAGKNYTITERTTGRIVVANQPFIGGNDIEVNGVRFRITGHPVSGEAALPSTRNFGSQGAVVYPYDFSPPANETFTIRVGGRTETLTLDGLVTNAADFVALMNSTGNGNAQILAELGVTVDATGFKVASGAPITLGGGSGNLNAVTGLTVDGSSTSADGVPGKPGDRVFIDSSNKQDVLTTLARFSEAMKHFDGSDESRESLDKMVGVTLDNLKNAQTSILDVTAKLGARYNTLESTRDLHLDTELVTRDVLGELRDLDYAEATTRLSAQSMILQAAQSTFIRVSQLNLFSQL</sequence>
<dbReference type="GO" id="GO:0005576">
    <property type="term" value="C:extracellular region"/>
    <property type="evidence" value="ECO:0007669"/>
    <property type="project" value="UniProtKB-SubCell"/>
</dbReference>
<dbReference type="OrthoDB" id="9768249at2"/>
<evidence type="ECO:0000313" key="8">
    <source>
        <dbReference type="Proteomes" id="UP000009080"/>
    </source>
</evidence>
<evidence type="ECO:0000256" key="3">
    <source>
        <dbReference type="ARBA" id="ARBA00005709"/>
    </source>
</evidence>
<dbReference type="KEGG" id="ttu:TERTU_1235"/>
<dbReference type="GO" id="GO:0009424">
    <property type="term" value="C:bacterial-type flagellum hook"/>
    <property type="evidence" value="ECO:0007669"/>
    <property type="project" value="InterPro"/>
</dbReference>
<evidence type="ECO:0000256" key="1">
    <source>
        <dbReference type="ARBA" id="ARBA00004365"/>
    </source>
</evidence>
<dbReference type="Gene3D" id="1.20.1330.10">
    <property type="entry name" value="f41 fragment of flagellin, N-terminal domain"/>
    <property type="match status" value="2"/>
</dbReference>
<comment type="similarity">
    <text evidence="3">Belongs to the bacterial flagellin family.</text>
</comment>
<keyword evidence="8" id="KW-1185">Reference proteome</keyword>
<dbReference type="GO" id="GO:0071973">
    <property type="term" value="P:bacterial-type flagellum-dependent cell motility"/>
    <property type="evidence" value="ECO:0007669"/>
    <property type="project" value="InterPro"/>
</dbReference>
<dbReference type="Proteomes" id="UP000009080">
    <property type="component" value="Chromosome"/>
</dbReference>
<evidence type="ECO:0000313" key="7">
    <source>
        <dbReference type="EMBL" id="ACR14710.1"/>
    </source>
</evidence>
<dbReference type="STRING" id="377629.TERTU_1235"/>
<dbReference type="PANTHER" id="PTHR42792:SF1">
    <property type="entry name" value="FLAGELLAR HOOK-ASSOCIATED PROTEIN 3"/>
    <property type="match status" value="1"/>
</dbReference>
<dbReference type="NCBIfam" id="TIGR02550">
    <property type="entry name" value="flagell_flgL"/>
    <property type="match status" value="1"/>
</dbReference>
<gene>
    <name evidence="7" type="primary">flgL</name>
    <name evidence="7" type="ordered locus">TERTU_1235</name>
</gene>
<dbReference type="SUPFAM" id="SSF64518">
    <property type="entry name" value="Phase 1 flagellin"/>
    <property type="match status" value="2"/>
</dbReference>
<accession>C5BRS8</accession>
<dbReference type="GO" id="GO:0005198">
    <property type="term" value="F:structural molecule activity"/>
    <property type="evidence" value="ECO:0007669"/>
    <property type="project" value="InterPro"/>
</dbReference>
<dbReference type="eggNOG" id="COG1344">
    <property type="taxonomic scope" value="Bacteria"/>
</dbReference>
<dbReference type="HOGENOM" id="CLU_024437_5_2_6"/>
<name>C5BRS8_TERTT</name>
<dbReference type="InterPro" id="IPR001029">
    <property type="entry name" value="Flagellin_N"/>
</dbReference>
<keyword evidence="4" id="KW-0964">Secreted</keyword>
<dbReference type="InterPro" id="IPR001492">
    <property type="entry name" value="Flagellin"/>
</dbReference>
<dbReference type="RefSeq" id="WP_015820824.1">
    <property type="nucleotide sequence ID" value="NC_012997.1"/>
</dbReference>
<keyword evidence="7" id="KW-0282">Flagellum</keyword>
<evidence type="ECO:0000259" key="6">
    <source>
        <dbReference type="Pfam" id="PF00669"/>
    </source>
</evidence>
<reference evidence="7 8" key="1">
    <citation type="journal article" date="2009" name="PLoS ONE">
        <title>The complete genome of Teredinibacter turnerae T7901: an intracellular endosymbiont of marine wood-boring bivalves (shipworms).</title>
        <authorList>
            <person name="Yang J.C."/>
            <person name="Madupu R."/>
            <person name="Durkin A.S."/>
            <person name="Ekborg N.A."/>
            <person name="Pedamallu C.S."/>
            <person name="Hostetler J.B."/>
            <person name="Radune D."/>
            <person name="Toms B.S."/>
            <person name="Henrissat B."/>
            <person name="Coutinho P.M."/>
            <person name="Schwarz S."/>
            <person name="Field L."/>
            <person name="Trindade-Silva A.E."/>
            <person name="Soares C.A.G."/>
            <person name="Elshahawi S."/>
            <person name="Hanora A."/>
            <person name="Schmidt E.W."/>
            <person name="Haygood M.G."/>
            <person name="Posfai J."/>
            <person name="Benner J."/>
            <person name="Madinger C."/>
            <person name="Nove J."/>
            <person name="Anton B."/>
            <person name="Chaudhary K."/>
            <person name="Foster J."/>
            <person name="Holman A."/>
            <person name="Kumar S."/>
            <person name="Lessard P.A."/>
            <person name="Luyten Y.A."/>
            <person name="Slatko B."/>
            <person name="Wood N."/>
            <person name="Wu B."/>
            <person name="Teplitski M."/>
            <person name="Mougous J.D."/>
            <person name="Ward N."/>
            <person name="Eisen J.A."/>
            <person name="Badger J.H."/>
            <person name="Distel D.L."/>
        </authorList>
    </citation>
    <scope>NUCLEOTIDE SEQUENCE [LARGE SCALE GENOMIC DNA]</scope>
    <source>
        <strain evidence="8">ATCC 39867 / T7901</strain>
    </source>
</reference>
<feature type="domain" description="Flagellin N-terminal" evidence="6">
    <location>
        <begin position="3"/>
        <end position="141"/>
    </location>
</feature>
<dbReference type="EMBL" id="CP001614">
    <property type="protein sequence ID" value="ACR14710.1"/>
    <property type="molecule type" value="Genomic_DNA"/>
</dbReference>
<dbReference type="InterPro" id="IPR013384">
    <property type="entry name" value="Flagell_FlgL"/>
</dbReference>